<dbReference type="Proteomes" id="UP000241462">
    <property type="component" value="Unassembled WGS sequence"/>
</dbReference>
<evidence type="ECO:0000313" key="3">
    <source>
        <dbReference type="Proteomes" id="UP000241462"/>
    </source>
</evidence>
<name>A0A2T2ZSJ2_9PEZI</name>
<protein>
    <submittedName>
        <fullName evidence="2">Uncharacterized protein</fullName>
    </submittedName>
</protein>
<dbReference type="AlphaFoldDB" id="A0A2T2ZSJ2"/>
<organism evidence="2 3">
    <name type="scientific">Coniella lustricola</name>
    <dbReference type="NCBI Taxonomy" id="2025994"/>
    <lineage>
        <taxon>Eukaryota</taxon>
        <taxon>Fungi</taxon>
        <taxon>Dikarya</taxon>
        <taxon>Ascomycota</taxon>
        <taxon>Pezizomycotina</taxon>
        <taxon>Sordariomycetes</taxon>
        <taxon>Sordariomycetidae</taxon>
        <taxon>Diaporthales</taxon>
        <taxon>Schizoparmaceae</taxon>
        <taxon>Coniella</taxon>
    </lineage>
</organism>
<evidence type="ECO:0000256" key="1">
    <source>
        <dbReference type="SAM" id="MobiDB-lite"/>
    </source>
</evidence>
<feature type="compositionally biased region" description="Basic and acidic residues" evidence="1">
    <location>
        <begin position="55"/>
        <end position="84"/>
    </location>
</feature>
<accession>A0A2T2ZSJ2</accession>
<reference evidence="2 3" key="1">
    <citation type="journal article" date="2018" name="Mycol. Prog.">
        <title>Coniella lustricola, a new species from submerged detritus.</title>
        <authorList>
            <person name="Raudabaugh D.B."/>
            <person name="Iturriaga T."/>
            <person name="Carver A."/>
            <person name="Mondo S."/>
            <person name="Pangilinan J."/>
            <person name="Lipzen A."/>
            <person name="He G."/>
            <person name="Amirebrahimi M."/>
            <person name="Grigoriev I.V."/>
            <person name="Miller A.N."/>
        </authorList>
    </citation>
    <scope>NUCLEOTIDE SEQUENCE [LARGE SCALE GENOMIC DNA]</scope>
    <source>
        <strain evidence="2 3">B22-T-1</strain>
    </source>
</reference>
<dbReference type="EMBL" id="KZ678788">
    <property type="protein sequence ID" value="PSR75197.1"/>
    <property type="molecule type" value="Genomic_DNA"/>
</dbReference>
<evidence type="ECO:0000313" key="2">
    <source>
        <dbReference type="EMBL" id="PSR75197.1"/>
    </source>
</evidence>
<feature type="region of interest" description="Disordered" evidence="1">
    <location>
        <begin position="41"/>
        <end position="84"/>
    </location>
</feature>
<keyword evidence="3" id="KW-1185">Reference proteome</keyword>
<sequence>MTMIGPTGFGLAAAGSSIKMPSQAQGVTRWGLVTCFEIRREKEESQTAAQEETDKEGRQPRTTKAQREEQQQEKGTESRDVTAE</sequence>
<proteinExistence type="predicted"/>
<dbReference type="InParanoid" id="A0A2T2ZSJ2"/>
<gene>
    <name evidence="2" type="ORF">BD289DRAFT_447993</name>
</gene>